<gene>
    <name evidence="3" type="ORF">PROFUN_10150</name>
</gene>
<evidence type="ECO:0000313" key="3">
    <source>
        <dbReference type="EMBL" id="PRP82374.1"/>
    </source>
</evidence>
<name>A0A2P6NEI9_9EUKA</name>
<dbReference type="Proteomes" id="UP000241769">
    <property type="component" value="Unassembled WGS sequence"/>
</dbReference>
<dbReference type="InParanoid" id="A0A2P6NEI9"/>
<feature type="signal peptide" evidence="2">
    <location>
        <begin position="1"/>
        <end position="17"/>
    </location>
</feature>
<evidence type="ECO:0000256" key="1">
    <source>
        <dbReference type="SAM" id="Phobius"/>
    </source>
</evidence>
<protein>
    <submittedName>
        <fullName evidence="3">Uncharacterized protein</fullName>
    </submittedName>
</protein>
<keyword evidence="1" id="KW-1133">Transmembrane helix</keyword>
<comment type="caution">
    <text evidence="3">The sequence shown here is derived from an EMBL/GenBank/DDBJ whole genome shotgun (WGS) entry which is preliminary data.</text>
</comment>
<evidence type="ECO:0000313" key="4">
    <source>
        <dbReference type="Proteomes" id="UP000241769"/>
    </source>
</evidence>
<reference evidence="3 4" key="1">
    <citation type="journal article" date="2018" name="Genome Biol. Evol.">
        <title>Multiple Roots of Fruiting Body Formation in Amoebozoa.</title>
        <authorList>
            <person name="Hillmann F."/>
            <person name="Forbes G."/>
            <person name="Novohradska S."/>
            <person name="Ferling I."/>
            <person name="Riege K."/>
            <person name="Groth M."/>
            <person name="Westermann M."/>
            <person name="Marz M."/>
            <person name="Spaller T."/>
            <person name="Winckler T."/>
            <person name="Schaap P."/>
            <person name="Glockner G."/>
        </authorList>
    </citation>
    <scope>NUCLEOTIDE SEQUENCE [LARGE SCALE GENOMIC DNA]</scope>
    <source>
        <strain evidence="3 4">Jena</strain>
    </source>
</reference>
<dbReference type="EMBL" id="MDYQ01000104">
    <property type="protein sequence ID" value="PRP82374.1"/>
    <property type="molecule type" value="Genomic_DNA"/>
</dbReference>
<proteinExistence type="predicted"/>
<accession>A0A2P6NEI9</accession>
<sequence length="831" mass="93043">MWSRVTLSLLLLALSRGEDQCYYVNDCQGTTSDASCWNCTSRLKVPESNTPIVFRNIYQPTPFKLEYSRVSIENCTHFGLSTDTNLTTLTVEGSDVTISNSIIIGELFVSSSSNLRLSSGTNIHISSSTFQYGATLTFLGATTFDSPTTVLDGFLILGDRLHWTGDLIFSGTIVSESSSVIEGFATWNLRDVQLHSDEPHHLDIQIPTLLANVSQYSSDVKLTLHNATIIGSNMALDHCITCSISDSILSGPNFNPASFNRSTVTFGGKNNFPNGLETHDSFITSINNSSTSGQYFQFRGCTLRGEGHWEADVRSSESASQLVDSVGSTLRLRGRWMILGVRMDYVHVESLANDDEEEYPGRVNDIDRLIIEEIVMREGVATSATRLDENTKYTVNRIFYEISPYPTAAKRYVLLYGGIPMDFPRTVGASSNCDPYTNVTLLTTHNATGFYVQYVPPIPLFRRAYVESDGYLHLSTDATKNDYLQERCTVYATRHTDLKISEENGSPRSLRLITDRNYYTQKLPGEDRCTYKMLMVSSYDLDGQVVHTVNIIVEPSDVVGSVRNLWQNFNDTGSFMTLIRGEDGKIRLSLQWSRQIVENMGSICGFTPATLRFSSGDYRDIESDLKTESILLPPTPAYSDPSCSSYDVPYVSIVYQRGNDRVATDYHRDGLFAEYLTESPPVHFSSESVQLQQKSDHAYTDGTYSYALHGGSYNCTCGDFYLIYSIYHTNGTLYTSGFQRSTYEESYQILYLPYGSFRLYSTGACVTGHSSRSAAFSRTVGRDIELKDPPPDPLRWIIPVSVVGGLVGFVTVAILFIWARRRMIYNRYRLE</sequence>
<feature type="transmembrane region" description="Helical" evidence="1">
    <location>
        <begin position="796"/>
        <end position="819"/>
    </location>
</feature>
<keyword evidence="2" id="KW-0732">Signal</keyword>
<keyword evidence="4" id="KW-1185">Reference proteome</keyword>
<feature type="chain" id="PRO_5015125962" evidence="2">
    <location>
        <begin position="18"/>
        <end position="831"/>
    </location>
</feature>
<keyword evidence="1" id="KW-0812">Transmembrane</keyword>
<dbReference type="AlphaFoldDB" id="A0A2P6NEI9"/>
<organism evidence="3 4">
    <name type="scientific">Planoprotostelium fungivorum</name>
    <dbReference type="NCBI Taxonomy" id="1890364"/>
    <lineage>
        <taxon>Eukaryota</taxon>
        <taxon>Amoebozoa</taxon>
        <taxon>Evosea</taxon>
        <taxon>Variosea</taxon>
        <taxon>Cavosteliida</taxon>
        <taxon>Cavosteliaceae</taxon>
        <taxon>Planoprotostelium</taxon>
    </lineage>
</organism>
<keyword evidence="1" id="KW-0472">Membrane</keyword>
<evidence type="ECO:0000256" key="2">
    <source>
        <dbReference type="SAM" id="SignalP"/>
    </source>
</evidence>